<reference evidence="3" key="2">
    <citation type="submission" date="2020-08" db="EMBL/GenBank/DDBJ databases">
        <title>Plant Genome Project.</title>
        <authorList>
            <person name="Zhang R.-G."/>
        </authorList>
    </citation>
    <scope>NUCLEOTIDE SEQUENCE</scope>
    <source>
        <strain evidence="3">Huo1</strain>
        <tissue evidence="3">Leaf</tissue>
    </source>
</reference>
<dbReference type="Proteomes" id="UP000298416">
    <property type="component" value="Unassembled WGS sequence"/>
</dbReference>
<feature type="domain" description="Reverse transcriptase Ty1/copia-type" evidence="2">
    <location>
        <begin position="310"/>
        <end position="376"/>
    </location>
</feature>
<dbReference type="Pfam" id="PF07727">
    <property type="entry name" value="RVT_2"/>
    <property type="match status" value="1"/>
</dbReference>
<feature type="compositionally biased region" description="Polar residues" evidence="1">
    <location>
        <begin position="54"/>
        <end position="65"/>
    </location>
</feature>
<dbReference type="EMBL" id="PNBA02000020">
    <property type="protein sequence ID" value="KAG6389172.1"/>
    <property type="molecule type" value="Genomic_DNA"/>
</dbReference>
<dbReference type="InterPro" id="IPR013103">
    <property type="entry name" value="RVT_2"/>
</dbReference>
<evidence type="ECO:0000313" key="4">
    <source>
        <dbReference type="Proteomes" id="UP000298416"/>
    </source>
</evidence>
<dbReference type="GO" id="GO:0008270">
    <property type="term" value="F:zinc ion binding"/>
    <property type="evidence" value="ECO:0007669"/>
    <property type="project" value="InterPro"/>
</dbReference>
<name>A0A8X8Z1X7_SALSN</name>
<gene>
    <name evidence="3" type="ORF">SASPL_150631</name>
</gene>
<accession>A0A8X8Z1X7</accession>
<dbReference type="GO" id="GO:0003676">
    <property type="term" value="F:nucleic acid binding"/>
    <property type="evidence" value="ECO:0007669"/>
    <property type="project" value="InterPro"/>
</dbReference>
<protein>
    <recommendedName>
        <fullName evidence="2">Reverse transcriptase Ty1/copia-type domain-containing protein</fullName>
    </recommendedName>
</protein>
<dbReference type="AlphaFoldDB" id="A0A8X8Z1X7"/>
<evidence type="ECO:0000256" key="1">
    <source>
        <dbReference type="SAM" id="MobiDB-lite"/>
    </source>
</evidence>
<comment type="caution">
    <text evidence="3">The sequence shown here is derived from an EMBL/GenBank/DDBJ whole genome shotgun (WGS) entry which is preliminary data.</text>
</comment>
<feature type="region of interest" description="Disordered" evidence="1">
    <location>
        <begin position="54"/>
        <end position="80"/>
    </location>
</feature>
<keyword evidence="4" id="KW-1185">Reference proteome</keyword>
<reference evidence="3" key="1">
    <citation type="submission" date="2018-01" db="EMBL/GenBank/DDBJ databases">
        <authorList>
            <person name="Mao J.F."/>
        </authorList>
    </citation>
    <scope>NUCLEOTIDE SEQUENCE</scope>
    <source>
        <strain evidence="3">Huo1</strain>
        <tissue evidence="3">Leaf</tissue>
    </source>
</reference>
<organism evidence="3">
    <name type="scientific">Salvia splendens</name>
    <name type="common">Scarlet sage</name>
    <dbReference type="NCBI Taxonomy" id="180675"/>
    <lineage>
        <taxon>Eukaryota</taxon>
        <taxon>Viridiplantae</taxon>
        <taxon>Streptophyta</taxon>
        <taxon>Embryophyta</taxon>
        <taxon>Tracheophyta</taxon>
        <taxon>Spermatophyta</taxon>
        <taxon>Magnoliopsida</taxon>
        <taxon>eudicotyledons</taxon>
        <taxon>Gunneridae</taxon>
        <taxon>Pentapetalae</taxon>
        <taxon>asterids</taxon>
        <taxon>lamiids</taxon>
        <taxon>Lamiales</taxon>
        <taxon>Lamiaceae</taxon>
        <taxon>Nepetoideae</taxon>
        <taxon>Mentheae</taxon>
        <taxon>Salviinae</taxon>
        <taxon>Salvia</taxon>
        <taxon>Salvia subgen. Calosphace</taxon>
        <taxon>core Calosphace</taxon>
    </lineage>
</organism>
<proteinExistence type="predicted"/>
<dbReference type="InterPro" id="IPR036875">
    <property type="entry name" value="Znf_CCHC_sf"/>
</dbReference>
<dbReference type="SUPFAM" id="SSF57756">
    <property type="entry name" value="Retrovirus zinc finger-like domains"/>
    <property type="match status" value="1"/>
</dbReference>
<sequence length="391" mass="43175">MKGLGSDFSSFSATQMAKSPLPSFSNLLNNAEAWDMFQQTLESNMSSPAAFTAHTYSRSSNNQMSRGRGSSPEKSGRGGFSQKRQLHCQICRTTGHYANVCPDRFNREIGTTTPVANIAEAFSASSIASDPPISDWYLDTGASAHMTPLIYVIRSRMDGLYVLDDTKSALVAARTPKASFELWHSRLGHVAFDLPNVNPDSARQPSSCNLCDEPPLLSGLQSHTNQDEHTINTHEIPTIPHETQSQPNQEEPNIKNQQVNESSLDPIIEPAPQIEMNPLVPPPIKMNPIVPFPRVSSTHPMQTRSRAGNSYDDLKSFISRLHQEFALTDLGKLGYFLGLEVTYTSSGIFLNQAKYARDILQRASLEESKPVSTPLVAVSIFNILPLLIFKR</sequence>
<evidence type="ECO:0000259" key="2">
    <source>
        <dbReference type="Pfam" id="PF07727"/>
    </source>
</evidence>
<evidence type="ECO:0000313" key="3">
    <source>
        <dbReference type="EMBL" id="KAG6389172.1"/>
    </source>
</evidence>